<evidence type="ECO:0000313" key="1">
    <source>
        <dbReference type="EMBL" id="RCV31009.1"/>
    </source>
</evidence>
<dbReference type="OMA" id="NMERHIF"/>
<dbReference type="EMBL" id="AGNK02003825">
    <property type="status" value="NOT_ANNOTATED_CDS"/>
    <property type="molecule type" value="Genomic_DNA"/>
</dbReference>
<dbReference type="AlphaFoldDB" id="K3YMT9"/>
<gene>
    <name evidence="1" type="ORF">SETIT_6G142000v2</name>
</gene>
<dbReference type="SUPFAM" id="SSF50494">
    <property type="entry name" value="Trypsin-like serine proteases"/>
    <property type="match status" value="1"/>
</dbReference>
<accession>K3YMT9</accession>
<evidence type="ECO:0000313" key="2">
    <source>
        <dbReference type="EnsemblPlants" id="KQL01735"/>
    </source>
</evidence>
<dbReference type="OrthoDB" id="681969at2759"/>
<organism evidence="1">
    <name type="scientific">Setaria italica</name>
    <name type="common">Foxtail millet</name>
    <name type="synonym">Panicum italicum</name>
    <dbReference type="NCBI Taxonomy" id="4555"/>
    <lineage>
        <taxon>Eukaryota</taxon>
        <taxon>Viridiplantae</taxon>
        <taxon>Streptophyta</taxon>
        <taxon>Embryophyta</taxon>
        <taxon>Tracheophyta</taxon>
        <taxon>Spermatophyta</taxon>
        <taxon>Magnoliopsida</taxon>
        <taxon>Liliopsida</taxon>
        <taxon>Poales</taxon>
        <taxon>Poaceae</taxon>
        <taxon>PACMAD clade</taxon>
        <taxon>Panicoideae</taxon>
        <taxon>Panicodae</taxon>
        <taxon>Paniceae</taxon>
        <taxon>Cenchrinae</taxon>
        <taxon>Setaria</taxon>
    </lineage>
</organism>
<reference evidence="2" key="3">
    <citation type="submission" date="2018-08" db="UniProtKB">
        <authorList>
            <consortium name="EnsemblPlants"/>
        </authorList>
    </citation>
    <scope>IDENTIFICATION</scope>
    <source>
        <strain evidence="2">Yugu1</strain>
    </source>
</reference>
<sequence length="231" mass="25495">MATSGACTDSRGTENSEYLMFSTCSMKVNTVEETFGDAYPYGVWGEFKKGVRFNIFENVVALASFNGDFTFFECTGFFIDHVDKCPTILTSASLVRNPDSTDEIIEGLRIKALLSNKECIEGKLEHYSLHYNIILVSAKNYNVDSPASLKHDKIDYYTKVVDLGCRFESGVLMAASGKHTWWLGSLGCEGLRYTTCEITKAGIGGPLVDVNSNFVGMNYYNPKMGTPVPAL</sequence>
<dbReference type="EMBL" id="CM003533">
    <property type="protein sequence ID" value="RCV31009.1"/>
    <property type="molecule type" value="Genomic_DNA"/>
</dbReference>
<dbReference type="PANTHER" id="PTHR18868">
    <property type="entry name" value="OS07G0665300 PROTEIN-RELATED"/>
    <property type="match status" value="1"/>
</dbReference>
<evidence type="ECO:0000313" key="3">
    <source>
        <dbReference type="Proteomes" id="UP000004995"/>
    </source>
</evidence>
<protein>
    <submittedName>
        <fullName evidence="1 2">Uncharacterized protein</fullName>
    </submittedName>
</protein>
<proteinExistence type="predicted"/>
<dbReference type="HOGENOM" id="CLU_022970_1_1_1"/>
<reference evidence="1 3" key="1">
    <citation type="journal article" date="2012" name="Nat. Biotechnol.">
        <title>Reference genome sequence of the model plant Setaria.</title>
        <authorList>
            <person name="Bennetzen J.L."/>
            <person name="Schmutz J."/>
            <person name="Wang H."/>
            <person name="Percifield R."/>
            <person name="Hawkins J."/>
            <person name="Pontaroli A.C."/>
            <person name="Estep M."/>
            <person name="Feng L."/>
            <person name="Vaughn J.N."/>
            <person name="Grimwood J."/>
            <person name="Jenkins J."/>
            <person name="Barry K."/>
            <person name="Lindquist E."/>
            <person name="Hellsten U."/>
            <person name="Deshpande S."/>
            <person name="Wang X."/>
            <person name="Wu X."/>
            <person name="Mitros T."/>
            <person name="Triplett J."/>
            <person name="Yang X."/>
            <person name="Ye C.Y."/>
            <person name="Mauro-Herrera M."/>
            <person name="Wang L."/>
            <person name="Li P."/>
            <person name="Sharma M."/>
            <person name="Sharma R."/>
            <person name="Ronald P.C."/>
            <person name="Panaud O."/>
            <person name="Kellogg E.A."/>
            <person name="Brutnell T.P."/>
            <person name="Doust A.N."/>
            <person name="Tuskan G.A."/>
            <person name="Rokhsar D."/>
            <person name="Devos K.M."/>
        </authorList>
    </citation>
    <scope>NUCLEOTIDE SEQUENCE [LARGE SCALE GENOMIC DNA]</scope>
    <source>
        <strain evidence="3">cv. Yugu1</strain>
        <strain evidence="1">Yugu1</strain>
    </source>
</reference>
<dbReference type="STRING" id="4555.K3YMT9"/>
<dbReference type="PANTHER" id="PTHR18868:SF51">
    <property type="entry name" value="PROTEASE DO-LIKE 14"/>
    <property type="match status" value="1"/>
</dbReference>
<reference evidence="1" key="2">
    <citation type="submission" date="2015-07" db="EMBL/GenBank/DDBJ databases">
        <authorList>
            <person name="Noorani M."/>
        </authorList>
    </citation>
    <scope>NUCLEOTIDE SEQUENCE</scope>
    <source>
        <strain evidence="1">Yugu1</strain>
    </source>
</reference>
<name>K3YMT9_SETIT</name>
<dbReference type="EnsemblPlants" id="KQL01735">
    <property type="protein sequence ID" value="KQL01735"/>
    <property type="gene ID" value="SETIT_015572mg"/>
</dbReference>
<keyword evidence="3" id="KW-1185">Reference proteome</keyword>
<dbReference type="Gramene" id="KQL01735">
    <property type="protein sequence ID" value="KQL01735"/>
    <property type="gene ID" value="SETIT_015572mg"/>
</dbReference>
<dbReference type="Proteomes" id="UP000004995">
    <property type="component" value="Unassembled WGS sequence"/>
</dbReference>
<dbReference type="InterPro" id="IPR009003">
    <property type="entry name" value="Peptidase_S1_PA"/>
</dbReference>